<name>A0A8J1UFY0_OWEFU</name>
<dbReference type="InterPro" id="IPR021829">
    <property type="entry name" value="DUF3419"/>
</dbReference>
<dbReference type="Pfam" id="PF11899">
    <property type="entry name" value="DUF3419"/>
    <property type="match status" value="1"/>
</dbReference>
<evidence type="ECO:0000313" key="1">
    <source>
        <dbReference type="EMBL" id="CAH1780961.1"/>
    </source>
</evidence>
<accession>A0A8J1UFY0</accession>
<reference evidence="1" key="1">
    <citation type="submission" date="2022-03" db="EMBL/GenBank/DDBJ databases">
        <authorList>
            <person name="Martin C."/>
        </authorList>
    </citation>
    <scope>NUCLEOTIDE SEQUENCE</scope>
</reference>
<evidence type="ECO:0000313" key="2">
    <source>
        <dbReference type="Proteomes" id="UP000749559"/>
    </source>
</evidence>
<gene>
    <name evidence="1" type="ORF">OFUS_LOCUS7591</name>
</gene>
<dbReference type="Proteomes" id="UP000749559">
    <property type="component" value="Unassembled WGS sequence"/>
</dbReference>
<comment type="caution">
    <text evidence="1">The sequence shown here is derived from an EMBL/GenBank/DDBJ whole genome shotgun (WGS) entry which is preliminary data.</text>
</comment>
<dbReference type="EMBL" id="CAIIXF020000004">
    <property type="protein sequence ID" value="CAH1780961.1"/>
    <property type="molecule type" value="Genomic_DNA"/>
</dbReference>
<protein>
    <submittedName>
        <fullName evidence="1">Uncharacterized protein</fullName>
    </submittedName>
</protein>
<proteinExistence type="predicted"/>
<keyword evidence="2" id="KW-1185">Reference proteome</keyword>
<dbReference type="AlphaFoldDB" id="A0A8J1UFY0"/>
<organism evidence="1 2">
    <name type="scientific">Owenia fusiformis</name>
    <name type="common">Polychaete worm</name>
    <dbReference type="NCBI Taxonomy" id="6347"/>
    <lineage>
        <taxon>Eukaryota</taxon>
        <taxon>Metazoa</taxon>
        <taxon>Spiralia</taxon>
        <taxon>Lophotrochozoa</taxon>
        <taxon>Annelida</taxon>
        <taxon>Polychaeta</taxon>
        <taxon>Sedentaria</taxon>
        <taxon>Canalipalpata</taxon>
        <taxon>Sabellida</taxon>
        <taxon>Oweniida</taxon>
        <taxon>Oweniidae</taxon>
        <taxon>Owenia</taxon>
    </lineage>
</organism>
<sequence length="275" mass="31975">MGVNRKAWQPSERVSIYNTIRPNLDTETMTFWDENRMLIEKGILYCSDLELSLMQLSDILIPNIHERRTVSEFLALGDDMEKQIDFFETVWNTPQWRRVYTHIRSLAASSAVLPEVDYAQACLNHFEKTIRNIPNNKNHLLEFLLTGEIEGMCLPPYLRDGNYEFIKSRLDRIQWLESDLLTYVGNYAKQGQPKFDGINFSSILNYQSAAKLQDLFHNAAKICHPGAKLVYYNLPAVKARIPFDVWDGMKLICEDEKNWKDTNSIYFLPAVTTVH</sequence>